<dbReference type="WBParaSite" id="ACRNAN_scaffold15927.g8348.t1">
    <property type="protein sequence ID" value="ACRNAN_scaffold15927.g8348.t1"/>
    <property type="gene ID" value="ACRNAN_scaffold15927.g8348"/>
</dbReference>
<dbReference type="Proteomes" id="UP000887540">
    <property type="component" value="Unplaced"/>
</dbReference>
<reference evidence="2" key="1">
    <citation type="submission" date="2022-11" db="UniProtKB">
        <authorList>
            <consortium name="WormBaseParasite"/>
        </authorList>
    </citation>
    <scope>IDENTIFICATION</scope>
</reference>
<dbReference type="AlphaFoldDB" id="A0A914CZ51"/>
<sequence length="122" mass="14620">MRFDEGTFVNDLVSVGFEINCEDFGDKLIVFFTCLLEVFNDTNITLDNYIRNAEFGKIIRLSLHTWLENHLELYDEDYEELTGVCNIERYKFMKKRDDGWCIRICKESYNCTEYTVSFKIYK</sequence>
<keyword evidence="1" id="KW-1185">Reference proteome</keyword>
<evidence type="ECO:0000313" key="1">
    <source>
        <dbReference type="Proteomes" id="UP000887540"/>
    </source>
</evidence>
<name>A0A914CZ51_9BILA</name>
<proteinExistence type="predicted"/>
<accession>A0A914CZ51</accession>
<evidence type="ECO:0000313" key="2">
    <source>
        <dbReference type="WBParaSite" id="ACRNAN_scaffold15927.g8348.t1"/>
    </source>
</evidence>
<protein>
    <submittedName>
        <fullName evidence="2">Uncharacterized protein</fullName>
    </submittedName>
</protein>
<organism evidence="1 2">
    <name type="scientific">Acrobeloides nanus</name>
    <dbReference type="NCBI Taxonomy" id="290746"/>
    <lineage>
        <taxon>Eukaryota</taxon>
        <taxon>Metazoa</taxon>
        <taxon>Ecdysozoa</taxon>
        <taxon>Nematoda</taxon>
        <taxon>Chromadorea</taxon>
        <taxon>Rhabditida</taxon>
        <taxon>Tylenchina</taxon>
        <taxon>Cephalobomorpha</taxon>
        <taxon>Cephaloboidea</taxon>
        <taxon>Cephalobidae</taxon>
        <taxon>Acrobeloides</taxon>
    </lineage>
</organism>